<sequence>MASKGKFPALSSSEHPNTLYEHLHQFHQDLNAQLKACMQLNRKLPAEIYIRLLDSFEELKNKFCTTYNNKEITERLKVIQQESRELGERQRALLRSKNETINEITIAAVRQLKSGDLEITAHTEDDVNALALYAAEWIKTLREQAFIYQHTYGIVVNTIRTKALGAIRN</sequence>
<protein>
    <submittedName>
        <fullName evidence="1">Uncharacterized protein</fullName>
    </submittedName>
</protein>
<name>W9XKN8_9EURO</name>
<evidence type="ECO:0000313" key="2">
    <source>
        <dbReference type="Proteomes" id="UP000019478"/>
    </source>
</evidence>
<evidence type="ECO:0000313" key="1">
    <source>
        <dbReference type="EMBL" id="EXJ77536.1"/>
    </source>
</evidence>
<dbReference type="EMBL" id="AMGY01000010">
    <property type="protein sequence ID" value="EXJ77536.1"/>
    <property type="molecule type" value="Genomic_DNA"/>
</dbReference>
<dbReference type="RefSeq" id="XP_007738046.1">
    <property type="nucleotide sequence ID" value="XM_007739856.1"/>
</dbReference>
<accession>W9XKN8</accession>
<reference evidence="1 2" key="1">
    <citation type="submission" date="2013-03" db="EMBL/GenBank/DDBJ databases">
        <title>The Genome Sequence of Capronia epimyces CBS 606.96.</title>
        <authorList>
            <consortium name="The Broad Institute Genomics Platform"/>
            <person name="Cuomo C."/>
            <person name="de Hoog S."/>
            <person name="Gorbushina A."/>
            <person name="Walker B."/>
            <person name="Young S.K."/>
            <person name="Zeng Q."/>
            <person name="Gargeya S."/>
            <person name="Fitzgerald M."/>
            <person name="Haas B."/>
            <person name="Abouelleil A."/>
            <person name="Allen A.W."/>
            <person name="Alvarado L."/>
            <person name="Arachchi H.M."/>
            <person name="Berlin A.M."/>
            <person name="Chapman S.B."/>
            <person name="Gainer-Dewar J."/>
            <person name="Goldberg J."/>
            <person name="Griggs A."/>
            <person name="Gujja S."/>
            <person name="Hansen M."/>
            <person name="Howarth C."/>
            <person name="Imamovic A."/>
            <person name="Ireland A."/>
            <person name="Larimer J."/>
            <person name="McCowan C."/>
            <person name="Murphy C."/>
            <person name="Pearson M."/>
            <person name="Poon T.W."/>
            <person name="Priest M."/>
            <person name="Roberts A."/>
            <person name="Saif S."/>
            <person name="Shea T."/>
            <person name="Sisk P."/>
            <person name="Sykes S."/>
            <person name="Wortman J."/>
            <person name="Nusbaum C."/>
            <person name="Birren B."/>
        </authorList>
    </citation>
    <scope>NUCLEOTIDE SEQUENCE [LARGE SCALE GENOMIC DNA]</scope>
    <source>
        <strain evidence="1 2">CBS 606.96</strain>
    </source>
</reference>
<gene>
    <name evidence="1" type="ORF">A1O3_09763</name>
</gene>
<dbReference type="HOGENOM" id="CLU_1578319_0_0_1"/>
<dbReference type="GeneID" id="19173846"/>
<dbReference type="AlphaFoldDB" id="W9XKN8"/>
<keyword evidence="2" id="KW-1185">Reference proteome</keyword>
<proteinExistence type="predicted"/>
<dbReference type="Proteomes" id="UP000019478">
    <property type="component" value="Unassembled WGS sequence"/>
</dbReference>
<organism evidence="1 2">
    <name type="scientific">Capronia epimyces CBS 606.96</name>
    <dbReference type="NCBI Taxonomy" id="1182542"/>
    <lineage>
        <taxon>Eukaryota</taxon>
        <taxon>Fungi</taxon>
        <taxon>Dikarya</taxon>
        <taxon>Ascomycota</taxon>
        <taxon>Pezizomycotina</taxon>
        <taxon>Eurotiomycetes</taxon>
        <taxon>Chaetothyriomycetidae</taxon>
        <taxon>Chaetothyriales</taxon>
        <taxon>Herpotrichiellaceae</taxon>
        <taxon>Capronia</taxon>
    </lineage>
</organism>
<comment type="caution">
    <text evidence="1">The sequence shown here is derived from an EMBL/GenBank/DDBJ whole genome shotgun (WGS) entry which is preliminary data.</text>
</comment>